<evidence type="ECO:0000313" key="1">
    <source>
        <dbReference type="EMBL" id="RPB28236.1"/>
    </source>
</evidence>
<dbReference type="AlphaFoldDB" id="A0A3N4LZ87"/>
<protein>
    <submittedName>
        <fullName evidence="1">Uncharacterized protein</fullName>
    </submittedName>
</protein>
<proteinExistence type="predicted"/>
<gene>
    <name evidence="1" type="ORF">L211DRAFT_367085</name>
</gene>
<sequence>MACESKINTIYHDRKRTSSLKKKKAGPPHYYNRLRRVETLLAMVAGQIGFPWICGIALRHISYRTAPVFPVVTFSCKLPIKQEAELARRRKCPSMHQNIEVNVIIIKTSRLVASRLVKCIPGPPRPITTL</sequence>
<dbReference type="Proteomes" id="UP000267821">
    <property type="component" value="Unassembled WGS sequence"/>
</dbReference>
<reference evidence="1 2" key="1">
    <citation type="journal article" date="2018" name="Nat. Ecol. Evol.">
        <title>Pezizomycetes genomes reveal the molecular basis of ectomycorrhizal truffle lifestyle.</title>
        <authorList>
            <person name="Murat C."/>
            <person name="Payen T."/>
            <person name="Noel B."/>
            <person name="Kuo A."/>
            <person name="Morin E."/>
            <person name="Chen J."/>
            <person name="Kohler A."/>
            <person name="Krizsan K."/>
            <person name="Balestrini R."/>
            <person name="Da Silva C."/>
            <person name="Montanini B."/>
            <person name="Hainaut M."/>
            <person name="Levati E."/>
            <person name="Barry K.W."/>
            <person name="Belfiori B."/>
            <person name="Cichocki N."/>
            <person name="Clum A."/>
            <person name="Dockter R.B."/>
            <person name="Fauchery L."/>
            <person name="Guy J."/>
            <person name="Iotti M."/>
            <person name="Le Tacon F."/>
            <person name="Lindquist E.A."/>
            <person name="Lipzen A."/>
            <person name="Malagnac F."/>
            <person name="Mello A."/>
            <person name="Molinier V."/>
            <person name="Miyauchi S."/>
            <person name="Poulain J."/>
            <person name="Riccioni C."/>
            <person name="Rubini A."/>
            <person name="Sitrit Y."/>
            <person name="Splivallo R."/>
            <person name="Traeger S."/>
            <person name="Wang M."/>
            <person name="Zifcakova L."/>
            <person name="Wipf D."/>
            <person name="Zambonelli A."/>
            <person name="Paolocci F."/>
            <person name="Nowrousian M."/>
            <person name="Ottonello S."/>
            <person name="Baldrian P."/>
            <person name="Spatafora J.W."/>
            <person name="Henrissat B."/>
            <person name="Nagy L.G."/>
            <person name="Aury J.M."/>
            <person name="Wincker P."/>
            <person name="Grigoriev I.V."/>
            <person name="Bonfante P."/>
            <person name="Martin F.M."/>
        </authorList>
    </citation>
    <scope>NUCLEOTIDE SEQUENCE [LARGE SCALE GENOMIC DNA]</scope>
    <source>
        <strain evidence="1 2">ATCC MYA-4762</strain>
    </source>
</reference>
<dbReference type="EMBL" id="ML121529">
    <property type="protein sequence ID" value="RPB28236.1"/>
    <property type="molecule type" value="Genomic_DNA"/>
</dbReference>
<evidence type="ECO:0000313" key="2">
    <source>
        <dbReference type="Proteomes" id="UP000267821"/>
    </source>
</evidence>
<name>A0A3N4LZ87_9PEZI</name>
<dbReference type="InParanoid" id="A0A3N4LZ87"/>
<organism evidence="1 2">
    <name type="scientific">Terfezia boudieri ATCC MYA-4762</name>
    <dbReference type="NCBI Taxonomy" id="1051890"/>
    <lineage>
        <taxon>Eukaryota</taxon>
        <taxon>Fungi</taxon>
        <taxon>Dikarya</taxon>
        <taxon>Ascomycota</taxon>
        <taxon>Pezizomycotina</taxon>
        <taxon>Pezizomycetes</taxon>
        <taxon>Pezizales</taxon>
        <taxon>Pezizaceae</taxon>
        <taxon>Terfezia</taxon>
    </lineage>
</organism>
<keyword evidence="2" id="KW-1185">Reference proteome</keyword>
<accession>A0A3N4LZ87</accession>